<gene>
    <name evidence="1" type="ORF">LOK49_LG11G01263</name>
</gene>
<dbReference type="Proteomes" id="UP001060215">
    <property type="component" value="Chromosome 12"/>
</dbReference>
<protein>
    <submittedName>
        <fullName evidence="1">Protein DETOXIFICATION 41</fullName>
    </submittedName>
</protein>
<sequence>MLSFVTQMFTSHLGALELAGASIASVGIQGSAYVFQVRPVFVTPASLLRKRELYICVEDDFRAVGLFKLRPCVVFRGYSECEVVSLSRPERERVLLGLYLVQFGWFSSLSCLFSGHLGALELAGASIASVGIQGLAYGIMV</sequence>
<keyword evidence="2" id="KW-1185">Reference proteome</keyword>
<evidence type="ECO:0000313" key="2">
    <source>
        <dbReference type="Proteomes" id="UP001060215"/>
    </source>
</evidence>
<organism evidence="1 2">
    <name type="scientific">Camellia lanceoleosa</name>
    <dbReference type="NCBI Taxonomy" id="1840588"/>
    <lineage>
        <taxon>Eukaryota</taxon>
        <taxon>Viridiplantae</taxon>
        <taxon>Streptophyta</taxon>
        <taxon>Embryophyta</taxon>
        <taxon>Tracheophyta</taxon>
        <taxon>Spermatophyta</taxon>
        <taxon>Magnoliopsida</taxon>
        <taxon>eudicotyledons</taxon>
        <taxon>Gunneridae</taxon>
        <taxon>Pentapetalae</taxon>
        <taxon>asterids</taxon>
        <taxon>Ericales</taxon>
        <taxon>Theaceae</taxon>
        <taxon>Camellia</taxon>
    </lineage>
</organism>
<evidence type="ECO:0000313" key="1">
    <source>
        <dbReference type="EMBL" id="KAI7995145.1"/>
    </source>
</evidence>
<proteinExistence type="predicted"/>
<comment type="caution">
    <text evidence="1">The sequence shown here is derived from an EMBL/GenBank/DDBJ whole genome shotgun (WGS) entry which is preliminary data.</text>
</comment>
<accession>A0ACC0G2G6</accession>
<reference evidence="1 2" key="1">
    <citation type="journal article" date="2022" name="Plant J.">
        <title>Chromosome-level genome of Camellia lanceoleosa provides a valuable resource for understanding genome evolution and self-incompatibility.</title>
        <authorList>
            <person name="Gong W."/>
            <person name="Xiao S."/>
            <person name="Wang L."/>
            <person name="Liao Z."/>
            <person name="Chang Y."/>
            <person name="Mo W."/>
            <person name="Hu G."/>
            <person name="Li W."/>
            <person name="Zhao G."/>
            <person name="Zhu H."/>
            <person name="Hu X."/>
            <person name="Ji K."/>
            <person name="Xiang X."/>
            <person name="Song Q."/>
            <person name="Yuan D."/>
            <person name="Jin S."/>
            <person name="Zhang L."/>
        </authorList>
    </citation>
    <scope>NUCLEOTIDE SEQUENCE [LARGE SCALE GENOMIC DNA]</scope>
    <source>
        <strain evidence="1">SQ_2022a</strain>
    </source>
</reference>
<name>A0ACC0G2G6_9ERIC</name>
<dbReference type="EMBL" id="CM045769">
    <property type="protein sequence ID" value="KAI7995145.1"/>
    <property type="molecule type" value="Genomic_DNA"/>
</dbReference>